<proteinExistence type="predicted"/>
<evidence type="ECO:0000313" key="2">
    <source>
        <dbReference type="Proteomes" id="UP000198943"/>
    </source>
</evidence>
<name>A0A1G6KMC1_9FIRM</name>
<dbReference type="OrthoDB" id="9808061at2"/>
<evidence type="ECO:0000313" key="1">
    <source>
        <dbReference type="EMBL" id="SDC32262.1"/>
    </source>
</evidence>
<evidence type="ECO:0008006" key="3">
    <source>
        <dbReference type="Google" id="ProtNLM"/>
    </source>
</evidence>
<sequence>MDIVTNTKMRFRKEQWKQIILDREASGLSVAAWCKQNGVVQSTYFKWLHRIRLEACQSLPEIQTVTPVPFVKVESHEVPQISAPQQRPAIQIHLRNADITIPDGTNPRTIRATLLALKELC</sequence>
<gene>
    <name evidence="1" type="ORF">SAMN04487864_1052</name>
</gene>
<dbReference type="RefSeq" id="WP_093729946.1">
    <property type="nucleotide sequence ID" value="NZ_FMYW01000005.1"/>
</dbReference>
<dbReference type="NCBIfam" id="NF047593">
    <property type="entry name" value="IS66_ISAeme5_TnpA"/>
    <property type="match status" value="1"/>
</dbReference>
<protein>
    <recommendedName>
        <fullName evidence="3">Transposase</fullName>
    </recommendedName>
</protein>
<organism evidence="1 2">
    <name type="scientific">Succiniclasticum ruminis</name>
    <dbReference type="NCBI Taxonomy" id="40841"/>
    <lineage>
        <taxon>Bacteria</taxon>
        <taxon>Bacillati</taxon>
        <taxon>Bacillota</taxon>
        <taxon>Negativicutes</taxon>
        <taxon>Acidaminococcales</taxon>
        <taxon>Acidaminococcaceae</taxon>
        <taxon>Succiniclasticum</taxon>
    </lineage>
</organism>
<accession>A0A1G6KMC1</accession>
<keyword evidence="2" id="KW-1185">Reference proteome</keyword>
<dbReference type="AlphaFoldDB" id="A0A1G6KMC1"/>
<reference evidence="2" key="1">
    <citation type="submission" date="2016-10" db="EMBL/GenBank/DDBJ databases">
        <authorList>
            <person name="Varghese N."/>
            <person name="Submissions S."/>
        </authorList>
    </citation>
    <scope>NUCLEOTIDE SEQUENCE [LARGE SCALE GENOMIC DNA]</scope>
    <source>
        <strain evidence="2">DSM 11005</strain>
    </source>
</reference>
<dbReference type="EMBL" id="FMYW01000005">
    <property type="protein sequence ID" value="SDC32262.1"/>
    <property type="molecule type" value="Genomic_DNA"/>
</dbReference>
<dbReference type="Proteomes" id="UP000198943">
    <property type="component" value="Unassembled WGS sequence"/>
</dbReference>